<gene>
    <name evidence="12" type="ORF">SAMN02745158_01671</name>
</gene>
<dbReference type="SUPFAM" id="SSF52172">
    <property type="entry name" value="CheY-like"/>
    <property type="match status" value="1"/>
</dbReference>
<keyword evidence="5 9" id="KW-0238">DNA-binding</keyword>
<evidence type="ECO:0000256" key="2">
    <source>
        <dbReference type="ARBA" id="ARBA00022553"/>
    </source>
</evidence>
<keyword evidence="3" id="KW-0902">Two-component regulatory system</keyword>
<keyword evidence="2 8" id="KW-0597">Phosphoprotein</keyword>
<dbReference type="PROSITE" id="PS50110">
    <property type="entry name" value="RESPONSE_REGULATORY"/>
    <property type="match status" value="1"/>
</dbReference>
<evidence type="ECO:0000313" key="12">
    <source>
        <dbReference type="EMBL" id="SHE83553.1"/>
    </source>
</evidence>
<dbReference type="AlphaFoldDB" id="A0A1M4WR73"/>
<dbReference type="Gene3D" id="3.40.50.2300">
    <property type="match status" value="1"/>
</dbReference>
<dbReference type="RefSeq" id="WP_072850808.1">
    <property type="nucleotide sequence ID" value="NZ_FQVI01000007.1"/>
</dbReference>
<dbReference type="SUPFAM" id="SSF46894">
    <property type="entry name" value="C-terminal effector domain of the bipartite response regulators"/>
    <property type="match status" value="1"/>
</dbReference>
<dbReference type="FunFam" id="3.40.50.2300:FF:000001">
    <property type="entry name" value="DNA-binding response regulator PhoB"/>
    <property type="match status" value="1"/>
</dbReference>
<keyword evidence="13" id="KW-1185">Reference proteome</keyword>
<evidence type="ECO:0000259" key="10">
    <source>
        <dbReference type="PROSITE" id="PS50110"/>
    </source>
</evidence>
<dbReference type="InterPro" id="IPR011006">
    <property type="entry name" value="CheY-like_superfamily"/>
</dbReference>
<evidence type="ECO:0000256" key="8">
    <source>
        <dbReference type="PROSITE-ProRule" id="PRU00169"/>
    </source>
</evidence>
<evidence type="ECO:0000256" key="5">
    <source>
        <dbReference type="ARBA" id="ARBA00023125"/>
    </source>
</evidence>
<dbReference type="SMART" id="SM00862">
    <property type="entry name" value="Trans_reg_C"/>
    <property type="match status" value="1"/>
</dbReference>
<dbReference type="GO" id="GO:0000156">
    <property type="term" value="F:phosphorelay response regulator activity"/>
    <property type="evidence" value="ECO:0007669"/>
    <property type="project" value="TreeGrafter"/>
</dbReference>
<accession>A0A1M4WR73</accession>
<evidence type="ECO:0000259" key="11">
    <source>
        <dbReference type="PROSITE" id="PS51755"/>
    </source>
</evidence>
<dbReference type="PANTHER" id="PTHR48111">
    <property type="entry name" value="REGULATOR OF RPOS"/>
    <property type="match status" value="1"/>
</dbReference>
<protein>
    <recommendedName>
        <fullName evidence="1">Stage 0 sporulation protein A homolog</fullName>
    </recommendedName>
</protein>
<dbReference type="PANTHER" id="PTHR48111:SF22">
    <property type="entry name" value="REGULATOR OF RPOS"/>
    <property type="match status" value="1"/>
</dbReference>
<dbReference type="PROSITE" id="PS51755">
    <property type="entry name" value="OMPR_PHOB"/>
    <property type="match status" value="1"/>
</dbReference>
<dbReference type="Proteomes" id="UP000184245">
    <property type="component" value="Unassembled WGS sequence"/>
</dbReference>
<dbReference type="Gene3D" id="6.10.250.690">
    <property type="match status" value="1"/>
</dbReference>
<evidence type="ECO:0000256" key="7">
    <source>
        <dbReference type="ARBA" id="ARBA00024867"/>
    </source>
</evidence>
<name>A0A1M4WR73_9CLOT</name>
<reference evidence="12 13" key="1">
    <citation type="submission" date="2016-11" db="EMBL/GenBank/DDBJ databases">
        <authorList>
            <person name="Jaros S."/>
            <person name="Januszkiewicz K."/>
            <person name="Wedrychowicz H."/>
        </authorList>
    </citation>
    <scope>NUCLEOTIDE SEQUENCE [LARGE SCALE GENOMIC DNA]</scope>
    <source>
        <strain evidence="12 13">DSM 17459</strain>
    </source>
</reference>
<dbReference type="Gene3D" id="1.10.10.10">
    <property type="entry name" value="Winged helix-like DNA-binding domain superfamily/Winged helix DNA-binding domain"/>
    <property type="match status" value="1"/>
</dbReference>
<keyword evidence="4" id="KW-0805">Transcription regulation</keyword>
<evidence type="ECO:0000256" key="3">
    <source>
        <dbReference type="ARBA" id="ARBA00023012"/>
    </source>
</evidence>
<dbReference type="GO" id="GO:0000976">
    <property type="term" value="F:transcription cis-regulatory region binding"/>
    <property type="evidence" value="ECO:0007669"/>
    <property type="project" value="TreeGrafter"/>
</dbReference>
<dbReference type="InterPro" id="IPR039420">
    <property type="entry name" value="WalR-like"/>
</dbReference>
<organism evidence="12 13">
    <name type="scientific">Lactonifactor longoviformis DSM 17459</name>
    <dbReference type="NCBI Taxonomy" id="1122155"/>
    <lineage>
        <taxon>Bacteria</taxon>
        <taxon>Bacillati</taxon>
        <taxon>Bacillota</taxon>
        <taxon>Clostridia</taxon>
        <taxon>Eubacteriales</taxon>
        <taxon>Clostridiaceae</taxon>
        <taxon>Lactonifactor</taxon>
    </lineage>
</organism>
<evidence type="ECO:0000256" key="6">
    <source>
        <dbReference type="ARBA" id="ARBA00023163"/>
    </source>
</evidence>
<evidence type="ECO:0000313" key="13">
    <source>
        <dbReference type="Proteomes" id="UP000184245"/>
    </source>
</evidence>
<dbReference type="OrthoDB" id="9790442at2"/>
<dbReference type="GO" id="GO:0032993">
    <property type="term" value="C:protein-DNA complex"/>
    <property type="evidence" value="ECO:0007669"/>
    <property type="project" value="TreeGrafter"/>
</dbReference>
<dbReference type="GO" id="GO:0005829">
    <property type="term" value="C:cytosol"/>
    <property type="evidence" value="ECO:0007669"/>
    <property type="project" value="TreeGrafter"/>
</dbReference>
<feature type="domain" description="Response regulatory" evidence="10">
    <location>
        <begin position="2"/>
        <end position="116"/>
    </location>
</feature>
<dbReference type="STRING" id="1122155.SAMN02745158_01671"/>
<keyword evidence="6" id="KW-0804">Transcription</keyword>
<dbReference type="CDD" id="cd17625">
    <property type="entry name" value="REC_OmpR_DrrD-like"/>
    <property type="match status" value="1"/>
</dbReference>
<dbReference type="InterPro" id="IPR001789">
    <property type="entry name" value="Sig_transdc_resp-reg_receiver"/>
</dbReference>
<sequence length="225" mass="25501">MHVLIVEDEIRLADALGEIMREEKYMADVVYDGRDGLSYALSGQYDVVVLDVMLPGLDGFQIVKELRAEKIEVPVLMLTARDEVRDKVVGLDKGADDYMTKPFVKEELLARIRALTRRMGEVIMEELKFQDLTLVLSTNDLWCGGKNIHLGYKEFEILKILMSNPRIIVSKDTLITKVWGVEADVEDNNVEAYISFLRKKLNFLGSRTAIGTIRKAGYRLEAAEA</sequence>
<dbReference type="InterPro" id="IPR001867">
    <property type="entry name" value="OmpR/PhoB-type_DNA-bd"/>
</dbReference>
<evidence type="ECO:0000256" key="1">
    <source>
        <dbReference type="ARBA" id="ARBA00018672"/>
    </source>
</evidence>
<dbReference type="EMBL" id="FQVI01000007">
    <property type="protein sequence ID" value="SHE83553.1"/>
    <property type="molecule type" value="Genomic_DNA"/>
</dbReference>
<dbReference type="CDD" id="cd00383">
    <property type="entry name" value="trans_reg_C"/>
    <property type="match status" value="1"/>
</dbReference>
<evidence type="ECO:0000256" key="9">
    <source>
        <dbReference type="PROSITE-ProRule" id="PRU01091"/>
    </source>
</evidence>
<dbReference type="InterPro" id="IPR036388">
    <property type="entry name" value="WH-like_DNA-bd_sf"/>
</dbReference>
<feature type="modified residue" description="4-aspartylphosphate" evidence="8">
    <location>
        <position position="51"/>
    </location>
</feature>
<evidence type="ECO:0000256" key="4">
    <source>
        <dbReference type="ARBA" id="ARBA00023015"/>
    </source>
</evidence>
<dbReference type="GO" id="GO:0006355">
    <property type="term" value="P:regulation of DNA-templated transcription"/>
    <property type="evidence" value="ECO:0007669"/>
    <property type="project" value="InterPro"/>
</dbReference>
<dbReference type="SMART" id="SM00448">
    <property type="entry name" value="REC"/>
    <property type="match status" value="1"/>
</dbReference>
<dbReference type="InterPro" id="IPR016032">
    <property type="entry name" value="Sig_transdc_resp-reg_C-effctor"/>
</dbReference>
<feature type="domain" description="OmpR/PhoB-type" evidence="11">
    <location>
        <begin position="124"/>
        <end position="222"/>
    </location>
</feature>
<proteinExistence type="predicted"/>
<dbReference type="Pfam" id="PF00486">
    <property type="entry name" value="Trans_reg_C"/>
    <property type="match status" value="1"/>
</dbReference>
<dbReference type="Pfam" id="PF00072">
    <property type="entry name" value="Response_reg"/>
    <property type="match status" value="1"/>
</dbReference>
<comment type="function">
    <text evidence="7">May play the central regulatory role in sporulation. It may be an element of the effector pathway responsible for the activation of sporulation genes in response to nutritional stress. Spo0A may act in concert with spo0H (a sigma factor) to control the expression of some genes that are critical to the sporulation process.</text>
</comment>
<feature type="DNA-binding region" description="OmpR/PhoB-type" evidence="9">
    <location>
        <begin position="124"/>
        <end position="222"/>
    </location>
</feature>